<gene>
    <name evidence="4" type="ORF">FCL40_12945</name>
</gene>
<accession>A0A4U1BBH8</accession>
<name>A0A4U1BBH8_9GAMM</name>
<keyword evidence="5" id="KW-1185">Reference proteome</keyword>
<dbReference type="PROSITE" id="PS51257">
    <property type="entry name" value="PROKAR_LIPOPROTEIN"/>
    <property type="match status" value="1"/>
</dbReference>
<evidence type="ECO:0000313" key="5">
    <source>
        <dbReference type="Proteomes" id="UP000305674"/>
    </source>
</evidence>
<dbReference type="SUPFAM" id="SSF48695">
    <property type="entry name" value="Multiheme cytochromes"/>
    <property type="match status" value="1"/>
</dbReference>
<dbReference type="Pfam" id="PF22113">
    <property type="entry name" value="Mtrc-MtrF_II-IV_dom"/>
    <property type="match status" value="2"/>
</dbReference>
<dbReference type="PANTHER" id="PTHR35038:SF8">
    <property type="entry name" value="C-TYPE POLYHEME CYTOCHROME OMCC"/>
    <property type="match status" value="1"/>
</dbReference>
<dbReference type="Proteomes" id="UP000305674">
    <property type="component" value="Unassembled WGS sequence"/>
</dbReference>
<dbReference type="PANTHER" id="PTHR35038">
    <property type="entry name" value="DISSIMILATORY SULFITE REDUCTASE SIRA"/>
    <property type="match status" value="1"/>
</dbReference>
<feature type="domain" description="Outer membrane cytochrome MtrC/MtrF-like" evidence="3">
    <location>
        <begin position="578"/>
        <end position="746"/>
    </location>
</feature>
<dbReference type="RefSeq" id="WP_136853722.1">
    <property type="nucleotide sequence ID" value="NZ_SWCI01000008.1"/>
</dbReference>
<feature type="domain" description="Outer membrane cytochrome MtrC/MtrF-like" evidence="3">
    <location>
        <begin position="240"/>
        <end position="389"/>
    </location>
</feature>
<evidence type="ECO:0000259" key="3">
    <source>
        <dbReference type="Pfam" id="PF22113"/>
    </source>
</evidence>
<keyword evidence="1 2" id="KW-0732">Signal</keyword>
<organism evidence="4 5">
    <name type="scientific">Ferrimonas sediminicola</name>
    <dbReference type="NCBI Taxonomy" id="2569538"/>
    <lineage>
        <taxon>Bacteria</taxon>
        <taxon>Pseudomonadati</taxon>
        <taxon>Pseudomonadota</taxon>
        <taxon>Gammaproteobacteria</taxon>
        <taxon>Alteromonadales</taxon>
        <taxon>Ferrimonadaceae</taxon>
        <taxon>Ferrimonas</taxon>
    </lineage>
</organism>
<protein>
    <recommendedName>
        <fullName evidence="3">Outer membrane cytochrome MtrC/MtrF-like domain-containing protein</fullName>
    </recommendedName>
</protein>
<comment type="caution">
    <text evidence="4">The sequence shown here is derived from an EMBL/GenBank/DDBJ whole genome shotgun (WGS) entry which is preliminary data.</text>
</comment>
<reference evidence="4 5" key="1">
    <citation type="submission" date="2019-04" db="EMBL/GenBank/DDBJ databases">
        <authorList>
            <person name="Hwang J.C."/>
        </authorList>
    </citation>
    <scope>NUCLEOTIDE SEQUENCE [LARGE SCALE GENOMIC DNA]</scope>
    <source>
        <strain evidence="4 5">IMCC35001</strain>
    </source>
</reference>
<evidence type="ECO:0000256" key="2">
    <source>
        <dbReference type="SAM" id="SignalP"/>
    </source>
</evidence>
<dbReference type="Gene3D" id="3.90.10.10">
    <property type="entry name" value="Cytochrome C3"/>
    <property type="match status" value="1"/>
</dbReference>
<feature type="chain" id="PRO_5020515873" description="Outer membrane cytochrome MtrC/MtrF-like domain-containing protein" evidence="2">
    <location>
        <begin position="23"/>
        <end position="753"/>
    </location>
</feature>
<dbReference type="InterPro" id="IPR054337">
    <property type="entry name" value="Mtrc-MtrF-like_dom_II/IV"/>
</dbReference>
<dbReference type="OrthoDB" id="9146465at2"/>
<dbReference type="InterPro" id="IPR036280">
    <property type="entry name" value="Multihaem_cyt_sf"/>
</dbReference>
<dbReference type="AlphaFoldDB" id="A0A4U1BBH8"/>
<sequence>MMMMKPNALWRAMAFAGLGALALSGCGSDGSDGSNGEDGKPGPVGKPVTSANAIVSTITDASFDDAGILTLNFSLTDGNGVALYGLKDIDIAAVSLGRIGSEDEIGSTDIEGSPRDIWLSYYTKTKGEVNGETLFAGSGYFSGISYRGDVNCTDCLTDNNDGTYTLVTKGTKPDGSAYEVAINTNGLYEVKNDLTHGVYLTIKVRDDNAGEIHLANGDYLNTAGFYYWLPSADTVAERPKHVIANETCESCHRPGHDGNLGNMHHPGKHTVMDSCTFCHVEFNEYQTKDDDGNVIGKHDGSIKGIAHEFHSHSYFADDGLYPQIASNCQTCHQANESVANADAWTADLDSATCLNCHNSVYGVPSWHWDADNNQIQEDKLNCVSCHGQIARGAEAGHYDANANARSTELKVIFDEISVADDGTSITTIFKVMDGDELVPLSQIDPRDYKYGGKTSAIVLNGVKSDDFLVNYQKVGVALPGVGSQPSYATQLDDGRIEVTIPDTAYSVKELVDAGASIALSSQIHVCFGSKGKREDCVIDAEGNLDGQTAPYLVSDTFYFNQDGTAVADSPRIQHAEMSACQDCHTTAIKHRYTNDMDGCATCHNGTRDKKGAGSSNLAYIVHSKHYIGGFFKKTDCATCHGDNGFSLGLIPADAAPVAFGTTDGGRFNPATNEQLLVSPQAAACVSCHLPPYGMSDSTVAHIKSMGGVIDHDGDINTIGVPSSSYPAQVEETCATCHSNSQVLEAHSNWGSSH</sequence>
<feature type="signal peptide" evidence="2">
    <location>
        <begin position="1"/>
        <end position="22"/>
    </location>
</feature>
<dbReference type="InterPro" id="IPR051829">
    <property type="entry name" value="Multiheme_Cytochr_ET"/>
</dbReference>
<evidence type="ECO:0000313" key="4">
    <source>
        <dbReference type="EMBL" id="TKB48251.1"/>
    </source>
</evidence>
<evidence type="ECO:0000256" key="1">
    <source>
        <dbReference type="ARBA" id="ARBA00022729"/>
    </source>
</evidence>
<proteinExistence type="predicted"/>
<dbReference type="CDD" id="cd08168">
    <property type="entry name" value="Cytochrom_C3"/>
    <property type="match status" value="1"/>
</dbReference>
<dbReference type="Gene3D" id="1.10.1130.10">
    <property type="entry name" value="Flavocytochrome C3, Chain A"/>
    <property type="match status" value="1"/>
</dbReference>
<dbReference type="EMBL" id="SWCI01000008">
    <property type="protein sequence ID" value="TKB48251.1"/>
    <property type="molecule type" value="Genomic_DNA"/>
</dbReference>